<evidence type="ECO:0008006" key="6">
    <source>
        <dbReference type="Google" id="ProtNLM"/>
    </source>
</evidence>
<dbReference type="NCBIfam" id="TIGR00756">
    <property type="entry name" value="PPR"/>
    <property type="match status" value="3"/>
</dbReference>
<evidence type="ECO:0000256" key="1">
    <source>
        <dbReference type="ARBA" id="ARBA00022737"/>
    </source>
</evidence>
<dbReference type="PANTHER" id="PTHR47926">
    <property type="entry name" value="PENTATRICOPEPTIDE REPEAT-CONTAINING PROTEIN"/>
    <property type="match status" value="1"/>
</dbReference>
<keyword evidence="3" id="KW-0812">Transmembrane</keyword>
<feature type="repeat" description="PPR" evidence="2">
    <location>
        <begin position="162"/>
        <end position="196"/>
    </location>
</feature>
<accession>A0A498HWV4</accession>
<dbReference type="Gene3D" id="1.25.40.10">
    <property type="entry name" value="Tetratricopeptide repeat domain"/>
    <property type="match status" value="2"/>
</dbReference>
<keyword evidence="3" id="KW-0472">Membrane</keyword>
<name>A0A498HWV4_MALDO</name>
<feature type="transmembrane region" description="Helical" evidence="3">
    <location>
        <begin position="198"/>
        <end position="220"/>
    </location>
</feature>
<feature type="repeat" description="PPR" evidence="2">
    <location>
        <begin position="326"/>
        <end position="360"/>
    </location>
</feature>
<dbReference type="Pfam" id="PF01535">
    <property type="entry name" value="PPR"/>
    <property type="match status" value="4"/>
</dbReference>
<dbReference type="PANTHER" id="PTHR47926:SF533">
    <property type="entry name" value="DYW DOMAIN-CONTAINING PROTEIN"/>
    <property type="match status" value="1"/>
</dbReference>
<dbReference type="InterPro" id="IPR046960">
    <property type="entry name" value="PPR_At4g14850-like_plant"/>
</dbReference>
<dbReference type="FunFam" id="1.25.40.10:FF:000285">
    <property type="entry name" value="Pentatricopeptide repeat-containing protein, chloroplastic"/>
    <property type="match status" value="1"/>
</dbReference>
<dbReference type="Proteomes" id="UP000290289">
    <property type="component" value="Chromosome 15"/>
</dbReference>
<feature type="transmembrane region" description="Helical" evidence="3">
    <location>
        <begin position="353"/>
        <end position="371"/>
    </location>
</feature>
<sequence length="379" mass="42873">MLFHSVKLVMLLQNENPNFVLVLLFVGRNLEATMTSYSTNITASAFAHTECRNLLLPDAKPDHLHQKTHLGNHVDMLELNAHLKQLVKTGNVGDARLLERYDFMDQYDFRLRWSYGEVIHGYSMKSGLVYSVFVGNALLDMYMKIGKIEKGCRIFDEMPIRNVVSWTTIITGLVRAGYNVEGLEYFSEMWRSKVQYDAYVFAISLKAGLISLLFVGNSIVTMYTKCGRLASGSKVFHEMSRKDIVSWNTLIAGKDGPKPNEFALTSVLSVCGSMSMLEQRKQLQAHVLYVGLEFTSMVQSAFVNMYLKCGSIKEAAKIFHVTKLSDIISWTTMINGYAECGFYQEAIDMFEKILRVDSVTFIGVLVAYYHVGLVDLGFH</sequence>
<protein>
    <recommendedName>
        <fullName evidence="6">Pentatricopeptide repeat-containing protein</fullName>
    </recommendedName>
</protein>
<evidence type="ECO:0000256" key="2">
    <source>
        <dbReference type="PROSITE-ProRule" id="PRU00708"/>
    </source>
</evidence>
<keyword evidence="1" id="KW-0677">Repeat</keyword>
<keyword evidence="5" id="KW-1185">Reference proteome</keyword>
<dbReference type="GO" id="GO:0003723">
    <property type="term" value="F:RNA binding"/>
    <property type="evidence" value="ECO:0007669"/>
    <property type="project" value="InterPro"/>
</dbReference>
<reference evidence="4 5" key="1">
    <citation type="submission" date="2018-10" db="EMBL/GenBank/DDBJ databases">
        <title>A high-quality apple genome assembly.</title>
        <authorList>
            <person name="Hu J."/>
        </authorList>
    </citation>
    <scope>NUCLEOTIDE SEQUENCE [LARGE SCALE GENOMIC DNA]</scope>
    <source>
        <strain evidence="5">cv. HFTH1</strain>
        <tissue evidence="4">Young leaf</tissue>
    </source>
</reference>
<evidence type="ECO:0000313" key="4">
    <source>
        <dbReference type="EMBL" id="RXH75109.1"/>
    </source>
</evidence>
<dbReference type="AlphaFoldDB" id="A0A498HWV4"/>
<dbReference type="InterPro" id="IPR002885">
    <property type="entry name" value="PPR_rpt"/>
</dbReference>
<dbReference type="PROSITE" id="PS51375">
    <property type="entry name" value="PPR"/>
    <property type="match status" value="2"/>
</dbReference>
<dbReference type="EMBL" id="RDQH01000341">
    <property type="protein sequence ID" value="RXH75109.1"/>
    <property type="molecule type" value="Genomic_DNA"/>
</dbReference>
<keyword evidence="3" id="KW-1133">Transmembrane helix</keyword>
<organism evidence="4 5">
    <name type="scientific">Malus domestica</name>
    <name type="common">Apple</name>
    <name type="synonym">Pyrus malus</name>
    <dbReference type="NCBI Taxonomy" id="3750"/>
    <lineage>
        <taxon>Eukaryota</taxon>
        <taxon>Viridiplantae</taxon>
        <taxon>Streptophyta</taxon>
        <taxon>Embryophyta</taxon>
        <taxon>Tracheophyta</taxon>
        <taxon>Spermatophyta</taxon>
        <taxon>Magnoliopsida</taxon>
        <taxon>eudicotyledons</taxon>
        <taxon>Gunneridae</taxon>
        <taxon>Pentapetalae</taxon>
        <taxon>rosids</taxon>
        <taxon>fabids</taxon>
        <taxon>Rosales</taxon>
        <taxon>Rosaceae</taxon>
        <taxon>Amygdaloideae</taxon>
        <taxon>Maleae</taxon>
        <taxon>Malus</taxon>
    </lineage>
</organism>
<comment type="caution">
    <text evidence="4">The sequence shown here is derived from an EMBL/GenBank/DDBJ whole genome shotgun (WGS) entry which is preliminary data.</text>
</comment>
<evidence type="ECO:0000256" key="3">
    <source>
        <dbReference type="SAM" id="Phobius"/>
    </source>
</evidence>
<gene>
    <name evidence="4" type="ORF">DVH24_029830</name>
</gene>
<evidence type="ECO:0000313" key="5">
    <source>
        <dbReference type="Proteomes" id="UP000290289"/>
    </source>
</evidence>
<dbReference type="GO" id="GO:0009451">
    <property type="term" value="P:RNA modification"/>
    <property type="evidence" value="ECO:0007669"/>
    <property type="project" value="InterPro"/>
</dbReference>
<dbReference type="InterPro" id="IPR011990">
    <property type="entry name" value="TPR-like_helical_dom_sf"/>
</dbReference>
<proteinExistence type="predicted"/>